<feature type="binding site" evidence="11">
    <location>
        <position position="166"/>
    </location>
    <ligand>
        <name>Zn(2+)</name>
        <dbReference type="ChEBI" id="CHEBI:29105"/>
        <label>2</label>
    </ligand>
</feature>
<evidence type="ECO:0000256" key="6">
    <source>
        <dbReference type="ARBA" id="ARBA00022833"/>
    </source>
</evidence>
<evidence type="ECO:0000313" key="16">
    <source>
        <dbReference type="Proteomes" id="UP000272462"/>
    </source>
</evidence>
<dbReference type="Gene3D" id="2.60.260.20">
    <property type="entry name" value="Urease metallochaperone UreE, N-terminal domain"/>
    <property type="match status" value="2"/>
</dbReference>
<dbReference type="GO" id="GO:0008270">
    <property type="term" value="F:zinc ion binding"/>
    <property type="evidence" value="ECO:0007669"/>
    <property type="project" value="UniProtKB-UniRule"/>
</dbReference>
<gene>
    <name evidence="11 15" type="primary">dnaJ</name>
    <name evidence="15" type="ORF">CWO85_01685</name>
</gene>
<evidence type="ECO:0000256" key="4">
    <source>
        <dbReference type="ARBA" id="ARBA00022737"/>
    </source>
</evidence>
<evidence type="ECO:0000256" key="9">
    <source>
        <dbReference type="ARBA" id="ARBA00061004"/>
    </source>
</evidence>
<keyword evidence="6 11" id="KW-0862">Zinc</keyword>
<keyword evidence="2 11" id="KW-0235">DNA replication</keyword>
<dbReference type="Pfam" id="PF01556">
    <property type="entry name" value="DnaJ_C"/>
    <property type="match status" value="1"/>
</dbReference>
<dbReference type="InterPro" id="IPR018253">
    <property type="entry name" value="DnaJ_domain_CS"/>
</dbReference>
<dbReference type="InterPro" id="IPR012724">
    <property type="entry name" value="DnaJ"/>
</dbReference>
<dbReference type="Pfam" id="PF00684">
    <property type="entry name" value="DnaJ_CXXCXGXG"/>
    <property type="match status" value="1"/>
</dbReference>
<feature type="binding site" evidence="11">
    <location>
        <position position="192"/>
    </location>
    <ligand>
        <name>Zn(2+)</name>
        <dbReference type="ChEBI" id="CHEBI:29105"/>
        <label>2</label>
    </ligand>
</feature>
<feature type="binding site" evidence="11">
    <location>
        <position position="206"/>
    </location>
    <ligand>
        <name>Zn(2+)</name>
        <dbReference type="ChEBI" id="CHEBI:29105"/>
        <label>1</label>
    </ligand>
</feature>
<dbReference type="InterPro" id="IPR036410">
    <property type="entry name" value="HSP_DnaJ_Cys-rich_dom_sf"/>
</dbReference>
<evidence type="ECO:0000259" key="14">
    <source>
        <dbReference type="PROSITE" id="PS51188"/>
    </source>
</evidence>
<evidence type="ECO:0000313" key="15">
    <source>
        <dbReference type="EMBL" id="AYJ01234.1"/>
    </source>
</evidence>
<evidence type="ECO:0000259" key="13">
    <source>
        <dbReference type="PROSITE" id="PS50076"/>
    </source>
</evidence>
<dbReference type="InterPro" id="IPR002939">
    <property type="entry name" value="DnaJ_C"/>
</dbReference>
<feature type="binding site" evidence="11">
    <location>
        <position position="195"/>
    </location>
    <ligand>
        <name>Zn(2+)</name>
        <dbReference type="ChEBI" id="CHEBI:29105"/>
        <label>2</label>
    </ligand>
</feature>
<dbReference type="AlphaFoldDB" id="A0A660HMI2"/>
<comment type="subcellular location">
    <subcellularLocation>
        <location evidence="11">Cytoplasm</location>
    </subcellularLocation>
</comment>
<dbReference type="GO" id="GO:0009408">
    <property type="term" value="P:response to heat"/>
    <property type="evidence" value="ECO:0007669"/>
    <property type="project" value="InterPro"/>
</dbReference>
<reference evidence="15 16" key="1">
    <citation type="journal article" date="2018" name="BMC Genomics">
        <title>Comparative genome analysis of jujube witches'-broom Phytoplasma, an obligate pathogen that causes jujube witches'-broom disease.</title>
        <authorList>
            <person name="Wang J."/>
            <person name="Song L."/>
            <person name="Jiao Q."/>
            <person name="Yang S."/>
            <person name="Gao R."/>
            <person name="Lu X."/>
            <person name="Zhou G."/>
        </authorList>
    </citation>
    <scope>NUCLEOTIDE SEQUENCE [LARGE SCALE GENOMIC DNA]</scope>
    <source>
        <strain evidence="15">Jwb-nky</strain>
    </source>
</reference>
<dbReference type="Proteomes" id="UP000272462">
    <property type="component" value="Chromosome"/>
</dbReference>
<keyword evidence="7 11" id="KW-0346">Stress response</keyword>
<comment type="cofactor">
    <cofactor evidence="11">
        <name>Zn(2+)</name>
        <dbReference type="ChEBI" id="CHEBI:29105"/>
    </cofactor>
    <text evidence="11">Binds 2 Zn(2+) ions per monomer.</text>
</comment>
<dbReference type="PROSITE" id="PS51188">
    <property type="entry name" value="ZF_CR"/>
    <property type="match status" value="1"/>
</dbReference>
<comment type="function">
    <text evidence="11">Participates actively in the response to hyperosmotic and heat shock by preventing the aggregation of stress-denatured proteins and by disaggregating proteins, also in an autonomous, DnaK-independent fashion. Unfolded proteins bind initially to DnaJ; upon interaction with the DnaJ-bound protein, DnaK hydrolyzes its bound ATP, resulting in the formation of a stable complex. GrpE releases ADP from DnaK; ATP binding to DnaK triggers the release of the substrate protein, thus completing the reaction cycle. Several rounds of ATP-dependent interactions between DnaJ, DnaK and GrpE are required for fully efficient folding. Also involved, together with DnaK and GrpE, in the DNA replication of plasmids through activation of initiation proteins.</text>
</comment>
<dbReference type="SUPFAM" id="SSF49493">
    <property type="entry name" value="HSP40/DnaJ peptide-binding domain"/>
    <property type="match status" value="2"/>
</dbReference>
<keyword evidence="16" id="KW-1185">Reference proteome</keyword>
<dbReference type="InterPro" id="IPR008971">
    <property type="entry name" value="HSP40/DnaJ_pept-bd"/>
</dbReference>
<dbReference type="SMART" id="SM00271">
    <property type="entry name" value="DnaJ"/>
    <property type="match status" value="1"/>
</dbReference>
<dbReference type="InterPro" id="IPR036869">
    <property type="entry name" value="J_dom_sf"/>
</dbReference>
<evidence type="ECO:0000256" key="10">
    <source>
        <dbReference type="ARBA" id="ARBA00067609"/>
    </source>
</evidence>
<feature type="domain" description="J" evidence="13">
    <location>
        <begin position="6"/>
        <end position="70"/>
    </location>
</feature>
<comment type="subunit">
    <text evidence="11">Homodimer.</text>
</comment>
<dbReference type="CDD" id="cd06257">
    <property type="entry name" value="DnaJ"/>
    <property type="match status" value="1"/>
</dbReference>
<evidence type="ECO:0000256" key="8">
    <source>
        <dbReference type="ARBA" id="ARBA00023186"/>
    </source>
</evidence>
<dbReference type="FunFam" id="1.10.287.110:FF:000031">
    <property type="entry name" value="Molecular chaperone DnaJ"/>
    <property type="match status" value="1"/>
</dbReference>
<dbReference type="CDD" id="cd10747">
    <property type="entry name" value="DnaJ_C"/>
    <property type="match status" value="1"/>
</dbReference>
<dbReference type="Gene3D" id="1.10.287.110">
    <property type="entry name" value="DnaJ domain"/>
    <property type="match status" value="1"/>
</dbReference>
<dbReference type="OrthoDB" id="9779889at2"/>
<dbReference type="CDD" id="cd10719">
    <property type="entry name" value="DnaJ_zf"/>
    <property type="match status" value="1"/>
</dbReference>
<dbReference type="NCBIfam" id="TIGR02349">
    <property type="entry name" value="DnaJ_bact"/>
    <property type="match status" value="1"/>
</dbReference>
<feature type="domain" description="CR-type" evidence="14">
    <location>
        <begin position="136"/>
        <end position="218"/>
    </location>
</feature>
<feature type="binding site" evidence="11">
    <location>
        <position position="149"/>
    </location>
    <ligand>
        <name>Zn(2+)</name>
        <dbReference type="ChEBI" id="CHEBI:29105"/>
        <label>1</label>
    </ligand>
</feature>
<feature type="binding site" evidence="11">
    <location>
        <position position="209"/>
    </location>
    <ligand>
        <name>Zn(2+)</name>
        <dbReference type="ChEBI" id="CHEBI:29105"/>
        <label>1</label>
    </ligand>
</feature>
<accession>A0A660HMI2</accession>
<proteinExistence type="inferred from homology"/>
<dbReference type="GO" id="GO:0005737">
    <property type="term" value="C:cytoplasm"/>
    <property type="evidence" value="ECO:0007669"/>
    <property type="project" value="UniProtKB-SubCell"/>
</dbReference>
<comment type="domain">
    <text evidence="11">The J domain is necessary and sufficient to stimulate DnaK ATPase activity. Zinc center 1 plays an important role in the autonomous, DnaK-independent chaperone activity of DnaJ. Zinc center 2 is essential for interaction with DnaK and for DnaJ activity.</text>
</comment>
<feature type="zinc finger region" description="CR-type" evidence="12">
    <location>
        <begin position="136"/>
        <end position="218"/>
    </location>
</feature>
<dbReference type="SUPFAM" id="SSF57938">
    <property type="entry name" value="DnaJ/Hsp40 cysteine-rich domain"/>
    <property type="match status" value="1"/>
</dbReference>
<keyword evidence="4 11" id="KW-0677">Repeat</keyword>
<name>A0A660HMI2_ZIZJU</name>
<dbReference type="PROSITE" id="PS00636">
    <property type="entry name" value="DNAJ_1"/>
    <property type="match status" value="1"/>
</dbReference>
<sequence>MKSKRDYYDVLEVSKNASDTEIKKSYRKLVKKYHPDVSKEDNAAEKFKEVQEAYQILSNAQKRSDYDRFGHQDYSNFNNSGFQGFNQGFSSSDFGNFDDIFGSFFGENRTNKQKNTNNVQDKYVECVIDFLEACLGGKKEIKINFEEDCKQCNGTGAQNKEDVRICNYCNGTGHITKYQRTFLGNIGTQQVCSYCRGEGRIITKKCSSCKCSKRVSNVKTINIDIPAGVEDGMTMKLDQQGHGGHLNSKNSDLYVTFKIQPHEFFEREKQNIISTVWINFYDAILGKELNIPTIYGDVELKIPEGTQTHTKFKLKNKGIPYLHSNFRKGDHFVIVKIKTPTKLSSHQKKLIEQIKELDTFNENIKKNKSWFF</sequence>
<dbReference type="PRINTS" id="PR00625">
    <property type="entry name" value="JDOMAIN"/>
</dbReference>
<keyword evidence="1 11" id="KW-0963">Cytoplasm</keyword>
<keyword evidence="5 11" id="KW-0863">Zinc-finger</keyword>
<evidence type="ECO:0000256" key="7">
    <source>
        <dbReference type="ARBA" id="ARBA00023016"/>
    </source>
</evidence>
<dbReference type="RefSeq" id="WP_121463961.1">
    <property type="nucleotide sequence ID" value="NZ_CP025121.1"/>
</dbReference>
<dbReference type="InterPro" id="IPR001305">
    <property type="entry name" value="HSP_DnaJ_Cys-rich_dom"/>
</dbReference>
<dbReference type="GO" id="GO:0006260">
    <property type="term" value="P:DNA replication"/>
    <property type="evidence" value="ECO:0007669"/>
    <property type="project" value="UniProtKB-KW"/>
</dbReference>
<dbReference type="PROSITE" id="PS50076">
    <property type="entry name" value="DNAJ_2"/>
    <property type="match status" value="1"/>
</dbReference>
<keyword evidence="3 11" id="KW-0479">Metal-binding</keyword>
<dbReference type="Gene3D" id="2.10.230.10">
    <property type="entry name" value="Heat shock protein DnaJ, cysteine-rich domain"/>
    <property type="match status" value="1"/>
</dbReference>
<dbReference type="GO" id="GO:0005524">
    <property type="term" value="F:ATP binding"/>
    <property type="evidence" value="ECO:0007669"/>
    <property type="project" value="InterPro"/>
</dbReference>
<dbReference type="KEGG" id="pzi:CWO85_01685"/>
<evidence type="ECO:0000256" key="11">
    <source>
        <dbReference type="HAMAP-Rule" id="MF_01152"/>
    </source>
</evidence>
<dbReference type="InterPro" id="IPR001623">
    <property type="entry name" value="DnaJ_domain"/>
</dbReference>
<feature type="binding site" evidence="11">
    <location>
        <position position="169"/>
    </location>
    <ligand>
        <name>Zn(2+)</name>
        <dbReference type="ChEBI" id="CHEBI:29105"/>
        <label>2</label>
    </ligand>
</feature>
<evidence type="ECO:0000256" key="5">
    <source>
        <dbReference type="ARBA" id="ARBA00022771"/>
    </source>
</evidence>
<evidence type="ECO:0000256" key="12">
    <source>
        <dbReference type="PROSITE-ProRule" id="PRU00546"/>
    </source>
</evidence>
<feature type="binding site" evidence="11">
    <location>
        <position position="152"/>
    </location>
    <ligand>
        <name>Zn(2+)</name>
        <dbReference type="ChEBI" id="CHEBI:29105"/>
        <label>1</label>
    </ligand>
</feature>
<dbReference type="NCBIfam" id="NF008035">
    <property type="entry name" value="PRK10767.1"/>
    <property type="match status" value="1"/>
</dbReference>
<dbReference type="Pfam" id="PF00226">
    <property type="entry name" value="DnaJ"/>
    <property type="match status" value="1"/>
</dbReference>
<dbReference type="SUPFAM" id="SSF46565">
    <property type="entry name" value="Chaperone J-domain"/>
    <property type="match status" value="1"/>
</dbReference>
<dbReference type="FunFam" id="2.60.260.20:FF:000005">
    <property type="entry name" value="Chaperone protein dnaJ 1, mitochondrial"/>
    <property type="match status" value="1"/>
</dbReference>
<evidence type="ECO:0000256" key="2">
    <source>
        <dbReference type="ARBA" id="ARBA00022705"/>
    </source>
</evidence>
<keyword evidence="8 11" id="KW-0143">Chaperone</keyword>
<dbReference type="FunFam" id="2.10.230.10:FF:000002">
    <property type="entry name" value="Molecular chaperone DnaJ"/>
    <property type="match status" value="1"/>
</dbReference>
<dbReference type="PANTHER" id="PTHR43096">
    <property type="entry name" value="DNAJ HOMOLOG 1, MITOCHONDRIAL-RELATED"/>
    <property type="match status" value="1"/>
</dbReference>
<dbReference type="GO" id="GO:0051082">
    <property type="term" value="F:unfolded protein binding"/>
    <property type="evidence" value="ECO:0007669"/>
    <property type="project" value="UniProtKB-UniRule"/>
</dbReference>
<dbReference type="GO" id="GO:0031072">
    <property type="term" value="F:heat shock protein binding"/>
    <property type="evidence" value="ECO:0007669"/>
    <property type="project" value="InterPro"/>
</dbReference>
<evidence type="ECO:0000256" key="3">
    <source>
        <dbReference type="ARBA" id="ARBA00022723"/>
    </source>
</evidence>
<protein>
    <recommendedName>
        <fullName evidence="10 11">Chaperone protein DnaJ</fullName>
    </recommendedName>
</protein>
<evidence type="ECO:0000256" key="1">
    <source>
        <dbReference type="ARBA" id="ARBA00022490"/>
    </source>
</evidence>
<organism evidence="15 16">
    <name type="scientific">Ziziphus jujuba witches'-broom phytoplasma</name>
    <dbReference type="NCBI Taxonomy" id="135727"/>
    <lineage>
        <taxon>Bacteria</taxon>
        <taxon>Bacillati</taxon>
        <taxon>Mycoplasmatota</taxon>
        <taxon>Mollicutes</taxon>
        <taxon>Acholeplasmatales</taxon>
        <taxon>Acholeplasmataceae</taxon>
        <taxon>Candidatus Phytoplasma</taxon>
        <taxon>16SrV (Elm yellows group)</taxon>
    </lineage>
</organism>
<dbReference type="EMBL" id="CP025121">
    <property type="protein sequence ID" value="AYJ01234.1"/>
    <property type="molecule type" value="Genomic_DNA"/>
</dbReference>
<dbReference type="GO" id="GO:0042026">
    <property type="term" value="P:protein refolding"/>
    <property type="evidence" value="ECO:0007669"/>
    <property type="project" value="TreeGrafter"/>
</dbReference>
<comment type="similarity">
    <text evidence="9 11">Belongs to the DnaJ family.</text>
</comment>
<dbReference type="HAMAP" id="MF_01152">
    <property type="entry name" value="DnaJ"/>
    <property type="match status" value="1"/>
</dbReference>
<comment type="caution">
    <text evidence="11">Lacks conserved residue(s) required for the propagation of feature annotation.</text>
</comment>
<dbReference type="PANTHER" id="PTHR43096:SF48">
    <property type="entry name" value="CHAPERONE PROTEIN DNAJ"/>
    <property type="match status" value="1"/>
</dbReference>